<dbReference type="Proteomes" id="UP000644020">
    <property type="component" value="Unassembled WGS sequence"/>
</dbReference>
<evidence type="ECO:0000313" key="3">
    <source>
        <dbReference type="Proteomes" id="UP000644020"/>
    </source>
</evidence>
<dbReference type="AlphaFoldDB" id="A0A918SZ08"/>
<comment type="caution">
    <text evidence="2">The sequence shown here is derived from an EMBL/GenBank/DDBJ whole genome shotgun (WGS) entry which is preliminary data.</text>
</comment>
<organism evidence="2 3">
    <name type="scientific">Streptomyces termitum</name>
    <dbReference type="NCBI Taxonomy" id="67368"/>
    <lineage>
        <taxon>Bacteria</taxon>
        <taxon>Bacillati</taxon>
        <taxon>Actinomycetota</taxon>
        <taxon>Actinomycetes</taxon>
        <taxon>Kitasatosporales</taxon>
        <taxon>Streptomycetaceae</taxon>
        <taxon>Streptomyces</taxon>
    </lineage>
</organism>
<dbReference type="EMBL" id="BMUL01000005">
    <property type="protein sequence ID" value="GHA80186.1"/>
    <property type="molecule type" value="Genomic_DNA"/>
</dbReference>
<feature type="region of interest" description="Disordered" evidence="1">
    <location>
        <begin position="1"/>
        <end position="78"/>
    </location>
</feature>
<name>A0A918SZ08_9ACTN</name>
<protein>
    <submittedName>
        <fullName evidence="2">Uncharacterized protein</fullName>
    </submittedName>
</protein>
<accession>A0A918SZ08</accession>
<sequence>MRPEGAGRGARREFADAARVGGGRRGRAGPVRARAAGRRARPVTGGGAAARAPPRTSRAPLRPRPPPRPGGRRGGRIGRWLSTLRKRVFVLAEESAKVQHVAGTRKRNGNDKRTWLSW</sequence>
<evidence type="ECO:0000313" key="2">
    <source>
        <dbReference type="EMBL" id="GHA80186.1"/>
    </source>
</evidence>
<keyword evidence="3" id="KW-1185">Reference proteome</keyword>
<gene>
    <name evidence="2" type="ORF">GCM10010305_24520</name>
</gene>
<feature type="compositionally biased region" description="Low complexity" evidence="1">
    <location>
        <begin position="49"/>
        <end position="60"/>
    </location>
</feature>
<evidence type="ECO:0000256" key="1">
    <source>
        <dbReference type="SAM" id="MobiDB-lite"/>
    </source>
</evidence>
<proteinExistence type="predicted"/>
<feature type="compositionally biased region" description="Basic and acidic residues" evidence="1">
    <location>
        <begin position="1"/>
        <end position="16"/>
    </location>
</feature>
<reference evidence="2" key="2">
    <citation type="submission" date="2020-09" db="EMBL/GenBank/DDBJ databases">
        <authorList>
            <person name="Sun Q."/>
            <person name="Ohkuma M."/>
        </authorList>
    </citation>
    <scope>NUCLEOTIDE SEQUENCE</scope>
    <source>
        <strain evidence="2">JCM 4518</strain>
    </source>
</reference>
<reference evidence="2" key="1">
    <citation type="journal article" date="2014" name="Int. J. Syst. Evol. Microbiol.">
        <title>Complete genome sequence of Corynebacterium casei LMG S-19264T (=DSM 44701T), isolated from a smear-ripened cheese.</title>
        <authorList>
            <consortium name="US DOE Joint Genome Institute (JGI-PGF)"/>
            <person name="Walter F."/>
            <person name="Albersmeier A."/>
            <person name="Kalinowski J."/>
            <person name="Ruckert C."/>
        </authorList>
    </citation>
    <scope>NUCLEOTIDE SEQUENCE</scope>
    <source>
        <strain evidence="2">JCM 4518</strain>
    </source>
</reference>